<sequence>MKSRVIKIVSSLAIGIGIVAAPASSYAATPKTMKVHYIDVGQGDSIGRQMMSL</sequence>
<dbReference type="GeneID" id="93642172"/>
<dbReference type="AlphaFoldDB" id="A0A0B6AGU2"/>
<feature type="signal peptide" evidence="1">
    <location>
        <begin position="1"/>
        <end position="27"/>
    </location>
</feature>
<proteinExistence type="predicted"/>
<evidence type="ECO:0000313" key="2">
    <source>
        <dbReference type="EMBL" id="AJI20262.1"/>
    </source>
</evidence>
<feature type="chain" id="PRO_5002107528" evidence="1">
    <location>
        <begin position="28"/>
        <end position="53"/>
    </location>
</feature>
<dbReference type="Proteomes" id="UP000031829">
    <property type="component" value="Chromosome"/>
</dbReference>
<gene>
    <name evidence="2" type="ORF">BG04_4153</name>
</gene>
<keyword evidence="1" id="KW-0732">Signal</keyword>
<evidence type="ECO:0000313" key="3">
    <source>
        <dbReference type="Proteomes" id="UP000031829"/>
    </source>
</evidence>
<protein>
    <submittedName>
        <fullName evidence="2">Uncharacterized protein</fullName>
    </submittedName>
</protein>
<name>A0A0B6AGU2_PRIM2</name>
<dbReference type="RefSeq" id="WP_016765086.1">
    <property type="nucleotide sequence ID" value="NZ_BCVB01000005.1"/>
</dbReference>
<dbReference type="KEGG" id="bmeg:BG04_4153"/>
<dbReference type="EMBL" id="CP009920">
    <property type="protein sequence ID" value="AJI20262.1"/>
    <property type="molecule type" value="Genomic_DNA"/>
</dbReference>
<accession>A0A0B6AGU2</accession>
<evidence type="ECO:0000256" key="1">
    <source>
        <dbReference type="SAM" id="SignalP"/>
    </source>
</evidence>
<organism evidence="2 3">
    <name type="scientific">Priestia megaterium (strain ATCC 14581 / DSM 32 / CCUG 1817 / JCM 2506 / NBRC 15308 / NCIMB 9376 / NCTC 10342 / NRRL B-14308 / VKM B-512 / Ford 19)</name>
    <name type="common">Bacillus megaterium</name>
    <dbReference type="NCBI Taxonomy" id="1348623"/>
    <lineage>
        <taxon>Bacteria</taxon>
        <taxon>Bacillati</taxon>
        <taxon>Bacillota</taxon>
        <taxon>Bacilli</taxon>
        <taxon>Bacillales</taxon>
        <taxon>Bacillaceae</taxon>
        <taxon>Priestia</taxon>
    </lineage>
</organism>
<reference evidence="2 3" key="1">
    <citation type="journal article" date="2015" name="Genome Announc.">
        <title>Complete genome sequences for 35 biothreat assay-relevant bacillus species.</title>
        <authorList>
            <person name="Johnson S.L."/>
            <person name="Daligault H.E."/>
            <person name="Davenport K.W."/>
            <person name="Jaissle J."/>
            <person name="Frey K.G."/>
            <person name="Ladner J.T."/>
            <person name="Broomall S.M."/>
            <person name="Bishop-Lilly K.A."/>
            <person name="Bruce D.C."/>
            <person name="Gibbons H.S."/>
            <person name="Coyne S.R."/>
            <person name="Lo C.C."/>
            <person name="Meincke L."/>
            <person name="Munk A.C."/>
            <person name="Koroleva G.I."/>
            <person name="Rosenzweig C.N."/>
            <person name="Palacios G.F."/>
            <person name="Redden C.L."/>
            <person name="Minogue T.D."/>
            <person name="Chain P.S."/>
        </authorList>
    </citation>
    <scope>NUCLEOTIDE SEQUENCE [LARGE SCALE GENOMIC DNA]</scope>
    <source>
        <strain evidence="3">ATCC 14581 / DSM 32 / JCM 2506 / NBRC 15308 / NCIMB 9376 / NCTC 10342 / NRRL B-14308 / VKM B-512</strain>
    </source>
</reference>
<dbReference type="HOGENOM" id="CLU_3058593_0_0_9"/>